<dbReference type="OrthoDB" id="333176at2759"/>
<evidence type="ECO:0000256" key="1">
    <source>
        <dbReference type="SAM" id="MobiDB-lite"/>
    </source>
</evidence>
<dbReference type="InterPro" id="IPR018613">
    <property type="entry name" value="Ccdc97-like"/>
</dbReference>
<feature type="domain" description="CCD97-like C-terminal" evidence="2">
    <location>
        <begin position="119"/>
        <end position="279"/>
    </location>
</feature>
<name>A0A7J7JX35_BUGNE</name>
<dbReference type="PANTHER" id="PTHR31840">
    <property type="entry name" value="COILED-COIL DOMAIN-CONTAINING PROTEIN 97"/>
    <property type="match status" value="1"/>
</dbReference>
<evidence type="ECO:0000259" key="2">
    <source>
        <dbReference type="Pfam" id="PF09747"/>
    </source>
</evidence>
<dbReference type="Pfam" id="PF09747">
    <property type="entry name" value="CCD97-like_C"/>
    <property type="match status" value="1"/>
</dbReference>
<dbReference type="EMBL" id="VXIV02001781">
    <property type="protein sequence ID" value="KAF6029898.1"/>
    <property type="molecule type" value="Genomic_DNA"/>
</dbReference>
<dbReference type="AlphaFoldDB" id="A0A7J7JX35"/>
<dbReference type="Proteomes" id="UP000593567">
    <property type="component" value="Unassembled WGS sequence"/>
</dbReference>
<dbReference type="InterPro" id="IPR040233">
    <property type="entry name" value="CCD97-like_C"/>
</dbReference>
<sequence>MLIHAYELRSIEHRDAMDACTSQDPDIISSMISYLAQTDSFFGDHQRDVENLSLENKAIFLRSVLDQSAATFLTRYGIQLKDEHINYFTEKFAEDKDLMYQLKILKRELKAADQRVKTRRFVAMRGLLAAGEYFSDEQMKHRDPLLYEQMVGRHLTDDDIKSQSDNLLRQHTGFSTMLLEQMDSRGNNELYTRQLSREESQLEEEDSESDEECTPADDENNGISPDERIALREEFLHVMQERFLAGQDQEFDYSSVDGNCKYDDLVQEGRDAEEAYFDETDEDDLSVAHVSSLAPDEYDY</sequence>
<evidence type="ECO:0000313" key="4">
    <source>
        <dbReference type="Proteomes" id="UP000593567"/>
    </source>
</evidence>
<comment type="caution">
    <text evidence="3">The sequence shown here is derived from an EMBL/GenBank/DDBJ whole genome shotgun (WGS) entry which is preliminary data.</text>
</comment>
<accession>A0A7J7JX35</accession>
<keyword evidence="4" id="KW-1185">Reference proteome</keyword>
<organism evidence="3 4">
    <name type="scientific">Bugula neritina</name>
    <name type="common">Brown bryozoan</name>
    <name type="synonym">Sertularia neritina</name>
    <dbReference type="NCBI Taxonomy" id="10212"/>
    <lineage>
        <taxon>Eukaryota</taxon>
        <taxon>Metazoa</taxon>
        <taxon>Spiralia</taxon>
        <taxon>Lophotrochozoa</taxon>
        <taxon>Bryozoa</taxon>
        <taxon>Gymnolaemata</taxon>
        <taxon>Cheilostomatida</taxon>
        <taxon>Flustrina</taxon>
        <taxon>Buguloidea</taxon>
        <taxon>Bugulidae</taxon>
        <taxon>Bugula</taxon>
    </lineage>
</organism>
<reference evidence="3" key="1">
    <citation type="submission" date="2020-06" db="EMBL/GenBank/DDBJ databases">
        <title>Draft genome of Bugula neritina, a colonial animal packing powerful symbionts and potential medicines.</title>
        <authorList>
            <person name="Rayko M."/>
        </authorList>
    </citation>
    <scope>NUCLEOTIDE SEQUENCE [LARGE SCALE GENOMIC DNA]</scope>
    <source>
        <strain evidence="3">Kwan_BN1</strain>
    </source>
</reference>
<protein>
    <submittedName>
        <fullName evidence="3">CCDC97</fullName>
    </submittedName>
</protein>
<feature type="region of interest" description="Disordered" evidence="1">
    <location>
        <begin position="195"/>
        <end position="224"/>
    </location>
</feature>
<feature type="compositionally biased region" description="Acidic residues" evidence="1">
    <location>
        <begin position="201"/>
        <end position="220"/>
    </location>
</feature>
<dbReference type="PANTHER" id="PTHR31840:SF1">
    <property type="entry name" value="COILED-COIL DOMAIN-CONTAINING PROTEIN 97"/>
    <property type="match status" value="1"/>
</dbReference>
<gene>
    <name evidence="3" type="ORF">EB796_011797</name>
</gene>
<evidence type="ECO:0000313" key="3">
    <source>
        <dbReference type="EMBL" id="KAF6029898.1"/>
    </source>
</evidence>
<proteinExistence type="predicted"/>